<dbReference type="PROSITE" id="PS50240">
    <property type="entry name" value="TRYPSIN_DOM"/>
    <property type="match status" value="1"/>
</dbReference>
<proteinExistence type="predicted"/>
<evidence type="ECO:0000256" key="3">
    <source>
        <dbReference type="ARBA" id="ARBA00022825"/>
    </source>
</evidence>
<dbReference type="FunFam" id="2.40.10.10:FF:000003">
    <property type="entry name" value="Transmembrane serine protease 3"/>
    <property type="match status" value="1"/>
</dbReference>
<reference evidence="7" key="3">
    <citation type="submission" date="2025-09" db="UniProtKB">
        <authorList>
            <consortium name="Ensembl"/>
        </authorList>
    </citation>
    <scope>IDENTIFICATION</scope>
</reference>
<dbReference type="Pfam" id="PF00089">
    <property type="entry name" value="Trypsin"/>
    <property type="match status" value="1"/>
</dbReference>
<organism evidence="7 8">
    <name type="scientific">Erpetoichthys calabaricus</name>
    <name type="common">Rope fish</name>
    <name type="synonym">Calamoichthys calabaricus</name>
    <dbReference type="NCBI Taxonomy" id="27687"/>
    <lineage>
        <taxon>Eukaryota</taxon>
        <taxon>Metazoa</taxon>
        <taxon>Chordata</taxon>
        <taxon>Craniata</taxon>
        <taxon>Vertebrata</taxon>
        <taxon>Euteleostomi</taxon>
        <taxon>Actinopterygii</taxon>
        <taxon>Polypteriformes</taxon>
        <taxon>Polypteridae</taxon>
        <taxon>Erpetoichthys</taxon>
    </lineage>
</organism>
<sequence length="352" mass="39513">SPSTECCVQSYSHIPLGFSLELFRSVKFNSGRAWGHTNTHTHRAGAPLFLQLHGPPTCCTTSLNEATERNVFYCTPWYNRHIEFATKPIIKLTKEIILLSYNFKYCGRQSVPINRILGGSPSILGRWPWQASLQWVGRHTCGGSVVSKRWVVTAAHCFVIYDMLKPGDWAIIVGTLNWGGFPTGGRYNVQKIYNHQQFSKNNIDYDIAMLRTTTAISFTDTVRPVCLPSYEQTFSPNSNCWISGWGYTSEGGPQVSHVLRDGQVQLIDSSVCNDIEIYPNEITPRMLCAGYLDGRVDSCQGDSGGPLVCQSKDTWWLVGIVSWGDGCGRQNRPGVYTNVSDLLDWVYQKLQY</sequence>
<dbReference type="SUPFAM" id="SSF50494">
    <property type="entry name" value="Trypsin-like serine proteases"/>
    <property type="match status" value="1"/>
</dbReference>
<dbReference type="Proteomes" id="UP000694620">
    <property type="component" value="Chromosome 17"/>
</dbReference>
<keyword evidence="3 5" id="KW-0720">Serine protease</keyword>
<evidence type="ECO:0000313" key="8">
    <source>
        <dbReference type="Proteomes" id="UP000694620"/>
    </source>
</evidence>
<dbReference type="InterPro" id="IPR033116">
    <property type="entry name" value="TRYPSIN_SER"/>
</dbReference>
<dbReference type="PANTHER" id="PTHR24252">
    <property type="entry name" value="ACROSIN-RELATED"/>
    <property type="match status" value="1"/>
</dbReference>
<keyword evidence="2 5" id="KW-0378">Hydrolase</keyword>
<dbReference type="InterPro" id="IPR001314">
    <property type="entry name" value="Peptidase_S1A"/>
</dbReference>
<dbReference type="GeneTree" id="ENSGT00940000159163"/>
<dbReference type="InterPro" id="IPR043504">
    <property type="entry name" value="Peptidase_S1_PA_chymotrypsin"/>
</dbReference>
<dbReference type="GO" id="GO:0004252">
    <property type="term" value="F:serine-type endopeptidase activity"/>
    <property type="evidence" value="ECO:0007669"/>
    <property type="project" value="InterPro"/>
</dbReference>
<dbReference type="PROSITE" id="PS00135">
    <property type="entry name" value="TRYPSIN_SER"/>
    <property type="match status" value="1"/>
</dbReference>
<dbReference type="CDD" id="cd00190">
    <property type="entry name" value="Tryp_SPc"/>
    <property type="match status" value="1"/>
</dbReference>
<accession>A0A8C4XGR6</accession>
<dbReference type="InterPro" id="IPR001254">
    <property type="entry name" value="Trypsin_dom"/>
</dbReference>
<name>A0A8C4XGR6_ERPCA</name>
<dbReference type="InterPro" id="IPR018114">
    <property type="entry name" value="TRYPSIN_HIS"/>
</dbReference>
<dbReference type="Gene3D" id="2.40.10.10">
    <property type="entry name" value="Trypsin-like serine proteases"/>
    <property type="match status" value="1"/>
</dbReference>
<dbReference type="PANTHER" id="PTHR24252:SF17">
    <property type="entry name" value="SUPPRESSOR OF TUMORIGENICITY 14 PROTEIN HOMOLOG-RELATED"/>
    <property type="match status" value="1"/>
</dbReference>
<protein>
    <recommendedName>
        <fullName evidence="6">Peptidase S1 domain-containing protein</fullName>
    </recommendedName>
</protein>
<evidence type="ECO:0000256" key="4">
    <source>
        <dbReference type="ARBA" id="ARBA00023157"/>
    </source>
</evidence>
<dbReference type="Ensembl" id="ENSECRT00000030288.1">
    <property type="protein sequence ID" value="ENSECRP00000029658.1"/>
    <property type="gene ID" value="ENSECRG00000020078.1"/>
</dbReference>
<keyword evidence="4" id="KW-1015">Disulfide bond</keyword>
<dbReference type="GO" id="GO:0006508">
    <property type="term" value="P:proteolysis"/>
    <property type="evidence" value="ECO:0007669"/>
    <property type="project" value="UniProtKB-KW"/>
</dbReference>
<dbReference type="AlphaFoldDB" id="A0A8C4XGR6"/>
<dbReference type="InterPro" id="IPR009003">
    <property type="entry name" value="Peptidase_S1_PA"/>
</dbReference>
<reference evidence="7" key="1">
    <citation type="submission" date="2021-06" db="EMBL/GenBank/DDBJ databases">
        <authorList>
            <consortium name="Wellcome Sanger Institute Data Sharing"/>
        </authorList>
    </citation>
    <scope>NUCLEOTIDE SEQUENCE [LARGE SCALE GENOMIC DNA]</scope>
</reference>
<reference evidence="7" key="2">
    <citation type="submission" date="2025-08" db="UniProtKB">
        <authorList>
            <consortium name="Ensembl"/>
        </authorList>
    </citation>
    <scope>IDENTIFICATION</scope>
</reference>
<dbReference type="PRINTS" id="PR00722">
    <property type="entry name" value="CHYMOTRYPSIN"/>
</dbReference>
<evidence type="ECO:0000256" key="1">
    <source>
        <dbReference type="ARBA" id="ARBA00022670"/>
    </source>
</evidence>
<evidence type="ECO:0000256" key="2">
    <source>
        <dbReference type="ARBA" id="ARBA00022801"/>
    </source>
</evidence>
<evidence type="ECO:0000256" key="5">
    <source>
        <dbReference type="RuleBase" id="RU363034"/>
    </source>
</evidence>
<keyword evidence="1 5" id="KW-0645">Protease</keyword>
<dbReference type="SMART" id="SM00020">
    <property type="entry name" value="Tryp_SPc"/>
    <property type="match status" value="1"/>
</dbReference>
<feature type="domain" description="Peptidase S1" evidence="6">
    <location>
        <begin position="116"/>
        <end position="351"/>
    </location>
</feature>
<evidence type="ECO:0000259" key="6">
    <source>
        <dbReference type="PROSITE" id="PS50240"/>
    </source>
</evidence>
<dbReference type="PROSITE" id="PS00134">
    <property type="entry name" value="TRYPSIN_HIS"/>
    <property type="match status" value="1"/>
</dbReference>
<keyword evidence="8" id="KW-1185">Reference proteome</keyword>
<evidence type="ECO:0000313" key="7">
    <source>
        <dbReference type="Ensembl" id="ENSECRP00000029658.1"/>
    </source>
</evidence>